<accession>G4TU96</accession>
<evidence type="ECO:0000313" key="5">
    <source>
        <dbReference type="Proteomes" id="UP000007148"/>
    </source>
</evidence>
<keyword evidence="2" id="KW-0732">Signal</keyword>
<dbReference type="InterPro" id="IPR002889">
    <property type="entry name" value="WSC_carb-bd"/>
</dbReference>
<dbReference type="eggNOG" id="KOG4157">
    <property type="taxonomic scope" value="Eukaryota"/>
</dbReference>
<feature type="compositionally biased region" description="Low complexity" evidence="1">
    <location>
        <begin position="435"/>
        <end position="527"/>
    </location>
</feature>
<reference evidence="4 5" key="1">
    <citation type="journal article" date="2011" name="PLoS Pathog.">
        <title>Endophytic Life Strategies Decoded by Genome and Transcriptome Analyses of the Mutualistic Root Symbiont Piriformospora indica.</title>
        <authorList>
            <person name="Zuccaro A."/>
            <person name="Lahrmann U."/>
            <person name="Guldener U."/>
            <person name="Langen G."/>
            <person name="Pfiffi S."/>
            <person name="Biedenkopf D."/>
            <person name="Wong P."/>
            <person name="Samans B."/>
            <person name="Grimm C."/>
            <person name="Basiewicz M."/>
            <person name="Murat C."/>
            <person name="Martin F."/>
            <person name="Kogel K.H."/>
        </authorList>
    </citation>
    <scope>NUCLEOTIDE SEQUENCE [LARGE SCALE GENOMIC DNA]</scope>
    <source>
        <strain evidence="4 5">DSM 11827</strain>
    </source>
</reference>
<dbReference type="EMBL" id="CAFZ01000368">
    <property type="protein sequence ID" value="CCA74889.1"/>
    <property type="molecule type" value="Genomic_DNA"/>
</dbReference>
<feature type="signal peptide" evidence="2">
    <location>
        <begin position="1"/>
        <end position="23"/>
    </location>
</feature>
<dbReference type="Pfam" id="PF09362">
    <property type="entry name" value="DUF1996"/>
    <property type="match status" value="1"/>
</dbReference>
<evidence type="ECO:0000259" key="3">
    <source>
        <dbReference type="PROSITE" id="PS51212"/>
    </source>
</evidence>
<dbReference type="OrthoDB" id="74764at2759"/>
<name>G4TU96_SERID</name>
<dbReference type="Pfam" id="PF01822">
    <property type="entry name" value="WSC"/>
    <property type="match status" value="2"/>
</dbReference>
<sequence length="701" mass="76221">MLANSFVALSAAALATLVPSVHAFFRMPCSQPVVVERSDPRMKMPDARSAPLARRATQDRSNYWTPTLFYQAQNGSFHRVEQNGGMTVYYLQRTGSDKKPVQAFPAGFRMLAGDPFLRSYDPTSLSQKAVSHVCLNYKGDSPETPMIPNRNCPDGLRTQLFFPSCWDGVNLDSKDHKSHMAYPSGMNSGDCPATHPVRLVSIFYEIIWNVNDWKNMWWKPDGSHPFVLSMGDPTGYGFHGDFLNGWDIAALQRALDKCTQDSGRIEDCAGDLELQDDSLMKDCINPTRVAENTLGWLPALPGCNPVTYGPGRASPQACPTVPSILSLDQVGFEKKDVPFWDPVGCAKDDLNNRLLPRKFSDPAMTIEMCGNLCHNNGYTYAGAQWGVECWCGSSFDESRANLRGSCSQPCAGDRTEICGNGGMLSVYKYNPNKNTTPSSSSSTRVSSSSTRASSSSATVPAATSTPPTASVSAPEGTNPVSSSSSTSSTASSSSSSSVATSSSSSSVQSSTSSTQSSSSSAPSSSPTGSVPDPRSHGAPQGWFYRGCYFDQVWPYRTLDGAGQWNSDKMTPALCTERCASKGFFMAATEYGGECYCGNSMRGGAILKKDEECNFKCKGDANLMCGGAARMSVYARDMRRIRRDGLMEDVEIVAREEVEVVEREVKDEVVKRNISSAKRSNVHRRRHLLHGRQRASLDVEAN</sequence>
<proteinExistence type="predicted"/>
<dbReference type="SMART" id="SM00321">
    <property type="entry name" value="WSC"/>
    <property type="match status" value="2"/>
</dbReference>
<organism evidence="4 5">
    <name type="scientific">Serendipita indica (strain DSM 11827)</name>
    <name type="common">Root endophyte fungus</name>
    <name type="synonym">Piriformospora indica</name>
    <dbReference type="NCBI Taxonomy" id="1109443"/>
    <lineage>
        <taxon>Eukaryota</taxon>
        <taxon>Fungi</taxon>
        <taxon>Dikarya</taxon>
        <taxon>Basidiomycota</taxon>
        <taxon>Agaricomycotina</taxon>
        <taxon>Agaricomycetes</taxon>
        <taxon>Sebacinales</taxon>
        <taxon>Serendipitaceae</taxon>
        <taxon>Serendipita</taxon>
    </lineage>
</organism>
<feature type="region of interest" description="Disordered" evidence="1">
    <location>
        <begin position="429"/>
        <end position="536"/>
    </location>
</feature>
<dbReference type="AlphaFoldDB" id="G4TU96"/>
<dbReference type="OMA" id="HKARHFG"/>
<evidence type="ECO:0000256" key="2">
    <source>
        <dbReference type="SAM" id="SignalP"/>
    </source>
</evidence>
<dbReference type="PANTHER" id="PTHR43662:SF3">
    <property type="entry name" value="DOMAIN PROTEIN, PUTATIVE (AFU_ORTHOLOGUE AFUA_6G11970)-RELATED"/>
    <property type="match status" value="1"/>
</dbReference>
<dbReference type="InterPro" id="IPR018535">
    <property type="entry name" value="DUF1996"/>
</dbReference>
<dbReference type="STRING" id="1109443.G4TU96"/>
<dbReference type="Proteomes" id="UP000007148">
    <property type="component" value="Unassembled WGS sequence"/>
</dbReference>
<feature type="domain" description="WSC" evidence="3">
    <location>
        <begin position="339"/>
        <end position="430"/>
    </location>
</feature>
<evidence type="ECO:0000256" key="1">
    <source>
        <dbReference type="SAM" id="MobiDB-lite"/>
    </source>
</evidence>
<keyword evidence="5" id="KW-1185">Reference proteome</keyword>
<evidence type="ECO:0000313" key="4">
    <source>
        <dbReference type="EMBL" id="CCA74889.1"/>
    </source>
</evidence>
<comment type="caution">
    <text evidence="4">The sequence shown here is derived from an EMBL/GenBank/DDBJ whole genome shotgun (WGS) entry which is preliminary data.</text>
</comment>
<dbReference type="HOGENOM" id="CLU_014722_3_1_1"/>
<dbReference type="PANTHER" id="PTHR43662">
    <property type="match status" value="1"/>
</dbReference>
<dbReference type="InParanoid" id="G4TU96"/>
<dbReference type="PROSITE" id="PS51212">
    <property type="entry name" value="WSC"/>
    <property type="match status" value="2"/>
</dbReference>
<feature type="domain" description="WSC" evidence="3">
    <location>
        <begin position="541"/>
        <end position="636"/>
    </location>
</feature>
<protein>
    <submittedName>
        <fullName evidence="4">Related to glyoxal oxidase</fullName>
    </submittedName>
</protein>
<feature type="chain" id="PRO_5003469155" evidence="2">
    <location>
        <begin position="24"/>
        <end position="701"/>
    </location>
</feature>
<gene>
    <name evidence="4" type="ORF">PIIN_08859</name>
</gene>